<dbReference type="Gene3D" id="3.40.50.2000">
    <property type="entry name" value="Glycogen Phosphorylase B"/>
    <property type="match status" value="1"/>
</dbReference>
<accession>E3T531</accession>
<dbReference type="Gene3D" id="3.40.50.150">
    <property type="entry name" value="Vaccinia Virus protein VP39"/>
    <property type="match status" value="1"/>
</dbReference>
<protein>
    <submittedName>
        <fullName evidence="2">Putative methyltransferase</fullName>
    </submittedName>
</protein>
<organismHost>
    <name type="scientific">Cafeteria roenbergensis</name>
    <name type="common">Marine flagellate</name>
    <dbReference type="NCBI Taxonomy" id="33653"/>
</organismHost>
<keyword evidence="2" id="KW-0489">Methyltransferase</keyword>
<dbReference type="Pfam" id="PF13489">
    <property type="entry name" value="Methyltransf_23"/>
    <property type="match status" value="1"/>
</dbReference>
<dbReference type="KEGG" id="vg:9887663"/>
<dbReference type="EMBL" id="GU244497">
    <property type="protein sequence ID" value="ADO67294.1"/>
    <property type="molecule type" value="Genomic_DNA"/>
</dbReference>
<dbReference type="PANTHER" id="PTHR43861">
    <property type="entry name" value="TRANS-ACONITATE 2-METHYLTRANSFERASE-RELATED"/>
    <property type="match status" value="1"/>
</dbReference>
<keyword evidence="3" id="KW-1185">Reference proteome</keyword>
<dbReference type="Proteomes" id="UP000029781">
    <property type="component" value="Segment"/>
</dbReference>
<proteinExistence type="predicted"/>
<dbReference type="PANTHER" id="PTHR43861:SF3">
    <property type="entry name" value="PUTATIVE (AFU_ORTHOLOGUE AFUA_2G14390)-RELATED"/>
    <property type="match status" value="1"/>
</dbReference>
<evidence type="ECO:0000313" key="2">
    <source>
        <dbReference type="EMBL" id="ADO67294.1"/>
    </source>
</evidence>
<dbReference type="CDD" id="cd02440">
    <property type="entry name" value="AdoMet_MTases"/>
    <property type="match status" value="1"/>
</dbReference>
<dbReference type="GeneID" id="9887663"/>
<dbReference type="GO" id="GO:0032259">
    <property type="term" value="P:methylation"/>
    <property type="evidence" value="ECO:0007669"/>
    <property type="project" value="UniProtKB-KW"/>
</dbReference>
<dbReference type="RefSeq" id="YP_003969893.1">
    <property type="nucleotide sequence ID" value="NC_014637.1"/>
</dbReference>
<evidence type="ECO:0000313" key="3">
    <source>
        <dbReference type="Proteomes" id="UP000029781"/>
    </source>
</evidence>
<name>E3T531_CROVB</name>
<evidence type="ECO:0000256" key="1">
    <source>
        <dbReference type="ARBA" id="ARBA00022679"/>
    </source>
</evidence>
<sequence length="530" mass="61991">MIISYCCGTFPCLGGVARYDTQLQLVFPNRVFFKGPEEKNKMLDFLKKCDNPLIITDNHLACDIPTNYKCILVHHGVAKTHAIRDPSWNKYWKDLCCEGQERMLNHRSPDNTIIISISQFCTDEFLKYFPEVYPKFKNIKLLHSSEMNDNIFKTKFNTKPVVLGNWNSVNKGSNIVTKLQSKTDKFIFKKLNISINKDESLSNFNKRKQKIYLQSDIYLQISLSEGNSYATLDALLNGLVVVSTNVGLFYKDLPKDCFVELDWNNTDVNYINEKLEYAWENRAKLSKNAREWYIKNCKFVDWKNKMIQIVDNFKNTSNLLNNTHYDKKYFEWQNEIGKIGGKLNKFKFEKEVDNNDILLDFGCGGGYLLENFNNENKYGFEINPEAILKCKEKNIIVFNSWTDISNDYFDKIISNHALEHVPNPLEVLKNLYRIIKKNGKIIIIVPCEQPSENSWKYKENDINQHLYTWCPQSLGNLVKLAGFKVLSCVGFQHQWCDDYKKTWNQSNFHNRCITHAKKNNNYQIKLIAIK</sequence>
<reference evidence="2 3" key="1">
    <citation type="journal article" date="2010" name="Proc. Natl. Acad. Sci. U.S.A.">
        <title>Giant virus with a remarkable complement of genes infects marine zooplankton.</title>
        <authorList>
            <person name="Fischer M.G."/>
            <person name="Allen M.J."/>
            <person name="Wilson W.H."/>
            <person name="Suttle C.A."/>
        </authorList>
    </citation>
    <scope>NUCLEOTIDE SEQUENCE [LARGE SCALE GENOMIC DNA]</scope>
    <source>
        <strain evidence="2 3">BV-PW1</strain>
    </source>
</reference>
<organism evidence="2 3">
    <name type="scientific">Cafeteria roenbergensis virus (strain BV-PW1)</name>
    <name type="common">CroV</name>
    <dbReference type="NCBI Taxonomy" id="693272"/>
    <lineage>
        <taxon>Viruses</taxon>
        <taxon>Varidnaviria</taxon>
        <taxon>Bamfordvirae</taxon>
        <taxon>Nucleocytoviricota</taxon>
        <taxon>Megaviricetes</taxon>
        <taxon>Imitervirales</taxon>
        <taxon>Mimiviridae</taxon>
        <taxon>Aliimimivirinae</taxon>
        <taxon>Rheavirus</taxon>
        <taxon>Rheavirus sinusmexicani</taxon>
    </lineage>
</organism>
<dbReference type="SUPFAM" id="SSF53756">
    <property type="entry name" value="UDP-Glycosyltransferase/glycogen phosphorylase"/>
    <property type="match status" value="1"/>
</dbReference>
<dbReference type="InterPro" id="IPR029063">
    <property type="entry name" value="SAM-dependent_MTases_sf"/>
</dbReference>
<dbReference type="GO" id="GO:0008168">
    <property type="term" value="F:methyltransferase activity"/>
    <property type="evidence" value="ECO:0007669"/>
    <property type="project" value="UniProtKB-KW"/>
</dbReference>
<keyword evidence="1" id="KW-0808">Transferase</keyword>
<dbReference type="SUPFAM" id="SSF53335">
    <property type="entry name" value="S-adenosyl-L-methionine-dependent methyltransferases"/>
    <property type="match status" value="1"/>
</dbReference>
<gene>
    <name evidence="2" type="ORF">crov261</name>
</gene>